<keyword evidence="1" id="KW-0472">Membrane</keyword>
<accession>A0A645G0I2</accession>
<protein>
    <recommendedName>
        <fullName evidence="3">GLUG domain-containing protein</fullName>
    </recommendedName>
</protein>
<name>A0A645G0I2_9ZZZZ</name>
<keyword evidence="1" id="KW-0812">Transmembrane</keyword>
<dbReference type="AlphaFoldDB" id="A0A645G0I2"/>
<keyword evidence="1" id="KW-1133">Transmembrane helix</keyword>
<comment type="caution">
    <text evidence="2">The sequence shown here is derived from an EMBL/GenBank/DDBJ whole genome shotgun (WGS) entry which is preliminary data.</text>
</comment>
<dbReference type="EMBL" id="VSSQ01064849">
    <property type="protein sequence ID" value="MPN17673.1"/>
    <property type="molecule type" value="Genomic_DNA"/>
</dbReference>
<feature type="transmembrane region" description="Helical" evidence="1">
    <location>
        <begin position="180"/>
        <end position="201"/>
    </location>
</feature>
<evidence type="ECO:0000313" key="2">
    <source>
        <dbReference type="EMBL" id="MPN17673.1"/>
    </source>
</evidence>
<evidence type="ECO:0008006" key="3">
    <source>
        <dbReference type="Google" id="ProtNLM"/>
    </source>
</evidence>
<sequence length="212" mass="21617">MINGGSIIATASGNGVYAQTLAMTGGTLTGSADDNDAGGVYVEKNISVSGTASLIGWAYGDGGTGVYAGGNITVDGASSLTGSASSGCGIMARGNINVVGAQSRVIASSSEYGTEQYYGAIVADGDIGGVIDQPDGANVLYFPYADNKLKHNTVISRGAPAETVTLTGIDAVQKTKLPPVMVIAFVLVFVVLGSTMAIVLYRKIEYESKRWI</sequence>
<evidence type="ECO:0000256" key="1">
    <source>
        <dbReference type="SAM" id="Phobius"/>
    </source>
</evidence>
<proteinExistence type="predicted"/>
<gene>
    <name evidence="2" type="ORF">SDC9_165028</name>
</gene>
<organism evidence="2">
    <name type="scientific">bioreactor metagenome</name>
    <dbReference type="NCBI Taxonomy" id="1076179"/>
    <lineage>
        <taxon>unclassified sequences</taxon>
        <taxon>metagenomes</taxon>
        <taxon>ecological metagenomes</taxon>
    </lineage>
</organism>
<reference evidence="2" key="1">
    <citation type="submission" date="2019-08" db="EMBL/GenBank/DDBJ databases">
        <authorList>
            <person name="Kucharzyk K."/>
            <person name="Murdoch R.W."/>
            <person name="Higgins S."/>
            <person name="Loffler F."/>
        </authorList>
    </citation>
    <scope>NUCLEOTIDE SEQUENCE</scope>
</reference>